<dbReference type="InterPro" id="IPR036236">
    <property type="entry name" value="Znf_C2H2_sf"/>
</dbReference>
<dbReference type="Gene3D" id="3.30.160.60">
    <property type="entry name" value="Classic Zinc Finger"/>
    <property type="match status" value="3"/>
</dbReference>
<keyword evidence="4 7" id="KW-0863">Zinc-finger</keyword>
<evidence type="ECO:0000256" key="4">
    <source>
        <dbReference type="ARBA" id="ARBA00022771"/>
    </source>
</evidence>
<dbReference type="Proteomes" id="UP000499080">
    <property type="component" value="Unassembled WGS sequence"/>
</dbReference>
<reference evidence="9 10" key="1">
    <citation type="journal article" date="2019" name="Sci. Rep.">
        <title>Orb-weaving spider Araneus ventricosus genome elucidates the spidroin gene catalogue.</title>
        <authorList>
            <person name="Kono N."/>
            <person name="Nakamura H."/>
            <person name="Ohtoshi R."/>
            <person name="Moran D.A.P."/>
            <person name="Shinohara A."/>
            <person name="Yoshida Y."/>
            <person name="Fujiwara M."/>
            <person name="Mori M."/>
            <person name="Tomita M."/>
            <person name="Arakawa K."/>
        </authorList>
    </citation>
    <scope>NUCLEOTIDE SEQUENCE [LARGE SCALE GENOMIC DNA]</scope>
</reference>
<dbReference type="Pfam" id="PF00096">
    <property type="entry name" value="zf-C2H2"/>
    <property type="match status" value="1"/>
</dbReference>
<dbReference type="EMBL" id="BGPR01014664">
    <property type="protein sequence ID" value="GBN66159.1"/>
    <property type="molecule type" value="Genomic_DNA"/>
</dbReference>
<dbReference type="PROSITE" id="PS00028">
    <property type="entry name" value="ZINC_FINGER_C2H2_1"/>
    <property type="match status" value="1"/>
</dbReference>
<dbReference type="GO" id="GO:0005634">
    <property type="term" value="C:nucleus"/>
    <property type="evidence" value="ECO:0007669"/>
    <property type="project" value="UniProtKB-SubCell"/>
</dbReference>
<keyword evidence="6" id="KW-0539">Nucleus</keyword>
<evidence type="ECO:0000256" key="1">
    <source>
        <dbReference type="ARBA" id="ARBA00004123"/>
    </source>
</evidence>
<comment type="subcellular location">
    <subcellularLocation>
        <location evidence="1">Nucleus</location>
    </subcellularLocation>
</comment>
<feature type="domain" description="C2H2-type" evidence="8">
    <location>
        <begin position="59"/>
        <end position="86"/>
    </location>
</feature>
<evidence type="ECO:0000313" key="9">
    <source>
        <dbReference type="EMBL" id="GBN66159.1"/>
    </source>
</evidence>
<protein>
    <submittedName>
        <fullName evidence="9">Zinc finger protein 26</fullName>
    </submittedName>
</protein>
<evidence type="ECO:0000256" key="7">
    <source>
        <dbReference type="PROSITE-ProRule" id="PRU00042"/>
    </source>
</evidence>
<comment type="caution">
    <text evidence="9">The sequence shown here is derived from an EMBL/GenBank/DDBJ whole genome shotgun (WGS) entry which is preliminary data.</text>
</comment>
<proteinExistence type="predicted"/>
<accession>A0A4Y2QSK9</accession>
<evidence type="ECO:0000256" key="2">
    <source>
        <dbReference type="ARBA" id="ARBA00022723"/>
    </source>
</evidence>
<dbReference type="PANTHER" id="PTHR23235">
    <property type="entry name" value="KRUEPPEL-LIKE TRANSCRIPTION FACTOR"/>
    <property type="match status" value="1"/>
</dbReference>
<dbReference type="AlphaFoldDB" id="A0A4Y2QSK9"/>
<name>A0A4Y2QSK9_ARAVE</name>
<evidence type="ECO:0000259" key="8">
    <source>
        <dbReference type="PROSITE" id="PS50157"/>
    </source>
</evidence>
<dbReference type="PANTHER" id="PTHR23235:SF120">
    <property type="entry name" value="KRUPPEL-LIKE FACTOR 15"/>
    <property type="match status" value="1"/>
</dbReference>
<dbReference type="GO" id="GO:0008270">
    <property type="term" value="F:zinc ion binding"/>
    <property type="evidence" value="ECO:0007669"/>
    <property type="project" value="UniProtKB-KW"/>
</dbReference>
<evidence type="ECO:0000313" key="10">
    <source>
        <dbReference type="Proteomes" id="UP000499080"/>
    </source>
</evidence>
<dbReference type="OrthoDB" id="6077919at2759"/>
<evidence type="ECO:0000256" key="3">
    <source>
        <dbReference type="ARBA" id="ARBA00022737"/>
    </source>
</evidence>
<feature type="domain" description="C2H2-type" evidence="8">
    <location>
        <begin position="34"/>
        <end position="58"/>
    </location>
</feature>
<sequence length="94" mass="10516">MDASVKENEEDLLNDLCVKASATDTNTRTNNKRFTCDICGKAVSHLKSHLLTHTGEKPFSCDVCGKAFSKKGHLNQHFRTHTDEKPYSCDVCNK</sequence>
<dbReference type="PROSITE" id="PS50157">
    <property type="entry name" value="ZINC_FINGER_C2H2_2"/>
    <property type="match status" value="2"/>
</dbReference>
<dbReference type="FunFam" id="3.30.160.60:FF:001158">
    <property type="entry name" value="zinc finger protein 22"/>
    <property type="match status" value="1"/>
</dbReference>
<dbReference type="GO" id="GO:0000978">
    <property type="term" value="F:RNA polymerase II cis-regulatory region sequence-specific DNA binding"/>
    <property type="evidence" value="ECO:0007669"/>
    <property type="project" value="TreeGrafter"/>
</dbReference>
<keyword evidence="3" id="KW-0677">Repeat</keyword>
<evidence type="ECO:0000256" key="5">
    <source>
        <dbReference type="ARBA" id="ARBA00022833"/>
    </source>
</evidence>
<evidence type="ECO:0000256" key="6">
    <source>
        <dbReference type="ARBA" id="ARBA00023242"/>
    </source>
</evidence>
<dbReference type="SMART" id="SM00355">
    <property type="entry name" value="ZnF_C2H2"/>
    <property type="match status" value="2"/>
</dbReference>
<keyword evidence="10" id="KW-1185">Reference proteome</keyword>
<dbReference type="InterPro" id="IPR013087">
    <property type="entry name" value="Znf_C2H2_type"/>
</dbReference>
<dbReference type="SUPFAM" id="SSF57667">
    <property type="entry name" value="beta-beta-alpha zinc fingers"/>
    <property type="match status" value="1"/>
</dbReference>
<keyword evidence="2" id="KW-0479">Metal-binding</keyword>
<keyword evidence="5" id="KW-0862">Zinc</keyword>
<gene>
    <name evidence="9" type="primary">Zfp26_32</name>
    <name evidence="9" type="ORF">AVEN_146875_1</name>
</gene>
<dbReference type="GO" id="GO:0000981">
    <property type="term" value="F:DNA-binding transcription factor activity, RNA polymerase II-specific"/>
    <property type="evidence" value="ECO:0007669"/>
    <property type="project" value="TreeGrafter"/>
</dbReference>
<organism evidence="9 10">
    <name type="scientific">Araneus ventricosus</name>
    <name type="common">Orbweaver spider</name>
    <name type="synonym">Epeira ventricosa</name>
    <dbReference type="NCBI Taxonomy" id="182803"/>
    <lineage>
        <taxon>Eukaryota</taxon>
        <taxon>Metazoa</taxon>
        <taxon>Ecdysozoa</taxon>
        <taxon>Arthropoda</taxon>
        <taxon>Chelicerata</taxon>
        <taxon>Arachnida</taxon>
        <taxon>Araneae</taxon>
        <taxon>Araneomorphae</taxon>
        <taxon>Entelegynae</taxon>
        <taxon>Araneoidea</taxon>
        <taxon>Araneidae</taxon>
        <taxon>Araneus</taxon>
    </lineage>
</organism>